<dbReference type="InterPro" id="IPR000531">
    <property type="entry name" value="Beta-barrel_TonB"/>
</dbReference>
<keyword evidence="5" id="KW-0812">Transmembrane</keyword>
<evidence type="ECO:0000256" key="11">
    <source>
        <dbReference type="RuleBase" id="RU003357"/>
    </source>
</evidence>
<sequence>MLAAPVTIDLPAAPIAQSLRRLSALTGASIGVAGRLPSLRTRPVRGARSAGEALAVMLEGSGWRAVAVGQGSFRIEPASGPAQPGTVGPGRDPAPPSSLPEQEIVVTALKRPTRLADVPATVHLLPMRGAMRGSAPGQAADVAAALPSLTSSGTGPGRDRYFLRGVGDGPLGGFDQGSVAVLIDEGRLNYDAPDPDWALVDIDRVEVLEGPQGPLYGSGALGGIVKIVTNRAALDETRAEAGAGLAVTASSGLSTSLTGMLNLPLVSGRVALRAVGYRSRDAGWIDNAGGRADVNSEALGGGRLSLAIRPAAGWRIDLTGAVQRRNMRDSQYLDGRLGGLRRPARLPEPHDSDAALALATVSGSLGNLSLTSVTSFSRQESDVAFDASPLAPVLGTAGATLVHDSRRYTLLDQEVRLASKPGDGPEWLAGASFMQARTDVAIVARSDPAPVALLASRRSVAESAVFGEAGWPLGAGLSLSAGGRLFSTLVEDEGSGRETSEQRSRRVVRASGSLGLSWKPSPSTTVFARAATAFRPGGLNIVRGATRPAYDADELLSLEAGVRSRIGAAVSLDLTIYGERWRHAQADELLADGLVATRNVGNARTIGAEGRLRWSLGKGLGLDLSAMAQSARLEGGGGADIDDPRIPAVPELAFRGDVEQRLSIAGWRGTARVGLRYTGATHLSFDPTIDRRARGRLESDAGLALARDGWSLGLSATNLTNRRSDVFPFGNPFRVRAEPHRTPPRPRTLGMTIGRDF</sequence>
<evidence type="ECO:0000313" key="16">
    <source>
        <dbReference type="Proteomes" id="UP001156703"/>
    </source>
</evidence>
<evidence type="ECO:0000259" key="13">
    <source>
        <dbReference type="Pfam" id="PF00593"/>
    </source>
</evidence>
<dbReference type="PANTHER" id="PTHR32552">
    <property type="entry name" value="FERRICHROME IRON RECEPTOR-RELATED"/>
    <property type="match status" value="1"/>
</dbReference>
<evidence type="ECO:0000256" key="12">
    <source>
        <dbReference type="SAM" id="MobiDB-lite"/>
    </source>
</evidence>
<evidence type="ECO:0000259" key="14">
    <source>
        <dbReference type="Pfam" id="PF07715"/>
    </source>
</evidence>
<dbReference type="PANTHER" id="PTHR32552:SF81">
    <property type="entry name" value="TONB-DEPENDENT OUTER MEMBRANE RECEPTOR"/>
    <property type="match status" value="1"/>
</dbReference>
<comment type="subcellular location">
    <subcellularLocation>
        <location evidence="1">Cell outer membrane</location>
        <topology evidence="1">Multi-pass membrane protein</topology>
    </subcellularLocation>
</comment>
<organism evidence="15 16">
    <name type="scientific">Sphingomonas astaxanthinifaciens DSM 22298</name>
    <dbReference type="NCBI Taxonomy" id="1123267"/>
    <lineage>
        <taxon>Bacteria</taxon>
        <taxon>Pseudomonadati</taxon>
        <taxon>Pseudomonadota</taxon>
        <taxon>Alphaproteobacteria</taxon>
        <taxon>Sphingomonadales</taxon>
        <taxon>Sphingomonadaceae</taxon>
        <taxon>Sphingomonas</taxon>
    </lineage>
</organism>
<dbReference type="Gene3D" id="3.55.50.30">
    <property type="match status" value="1"/>
</dbReference>
<comment type="similarity">
    <text evidence="11">Belongs to the TonB-dependent receptor family.</text>
</comment>
<reference evidence="16" key="1">
    <citation type="journal article" date="2019" name="Int. J. Syst. Evol. Microbiol.">
        <title>The Global Catalogue of Microorganisms (GCM) 10K type strain sequencing project: providing services to taxonomists for standard genome sequencing and annotation.</title>
        <authorList>
            <consortium name="The Broad Institute Genomics Platform"/>
            <consortium name="The Broad Institute Genome Sequencing Center for Infectious Disease"/>
            <person name="Wu L."/>
            <person name="Ma J."/>
        </authorList>
    </citation>
    <scope>NUCLEOTIDE SEQUENCE [LARGE SCALE GENOMIC DNA]</scope>
    <source>
        <strain evidence="16">NBRC 102146</strain>
    </source>
</reference>
<keyword evidence="4" id="KW-0410">Iron transport</keyword>
<protein>
    <submittedName>
        <fullName evidence="15">TonB-dependent receptor</fullName>
    </submittedName>
</protein>
<name>A0ABQ5Z0S5_9SPHN</name>
<keyword evidence="8 11" id="KW-0798">TonB box</keyword>
<evidence type="ECO:0000256" key="5">
    <source>
        <dbReference type="ARBA" id="ARBA00022692"/>
    </source>
</evidence>
<keyword evidence="7" id="KW-0406">Ion transport</keyword>
<dbReference type="SUPFAM" id="SSF56935">
    <property type="entry name" value="Porins"/>
    <property type="match status" value="1"/>
</dbReference>
<evidence type="ECO:0000256" key="3">
    <source>
        <dbReference type="ARBA" id="ARBA00022452"/>
    </source>
</evidence>
<keyword evidence="16" id="KW-1185">Reference proteome</keyword>
<gene>
    <name evidence="15" type="ORF">GCM10007925_00600</name>
</gene>
<dbReference type="InterPro" id="IPR039426">
    <property type="entry name" value="TonB-dep_rcpt-like"/>
</dbReference>
<dbReference type="Pfam" id="PF00593">
    <property type="entry name" value="TonB_dep_Rec_b-barrel"/>
    <property type="match status" value="1"/>
</dbReference>
<keyword evidence="3" id="KW-1134">Transmembrane beta strand</keyword>
<dbReference type="Pfam" id="PF07715">
    <property type="entry name" value="Plug"/>
    <property type="match status" value="1"/>
</dbReference>
<keyword evidence="9 11" id="KW-0472">Membrane</keyword>
<feature type="domain" description="TonB-dependent receptor-like beta-barrel" evidence="13">
    <location>
        <begin position="352"/>
        <end position="719"/>
    </location>
</feature>
<keyword evidence="2" id="KW-0813">Transport</keyword>
<dbReference type="Proteomes" id="UP001156703">
    <property type="component" value="Unassembled WGS sequence"/>
</dbReference>
<evidence type="ECO:0000256" key="6">
    <source>
        <dbReference type="ARBA" id="ARBA00023004"/>
    </source>
</evidence>
<evidence type="ECO:0000256" key="4">
    <source>
        <dbReference type="ARBA" id="ARBA00022496"/>
    </source>
</evidence>
<dbReference type="InterPro" id="IPR012910">
    <property type="entry name" value="Plug_dom"/>
</dbReference>
<evidence type="ECO:0000256" key="2">
    <source>
        <dbReference type="ARBA" id="ARBA00022448"/>
    </source>
</evidence>
<keyword evidence="15" id="KW-0675">Receptor</keyword>
<feature type="region of interest" description="Disordered" evidence="12">
    <location>
        <begin position="74"/>
        <end position="99"/>
    </location>
</feature>
<dbReference type="Gene3D" id="2.40.170.20">
    <property type="entry name" value="TonB-dependent receptor, beta-barrel domain"/>
    <property type="match status" value="1"/>
</dbReference>
<dbReference type="EMBL" id="BSOO01000001">
    <property type="protein sequence ID" value="GLR46349.1"/>
    <property type="molecule type" value="Genomic_DNA"/>
</dbReference>
<evidence type="ECO:0000256" key="1">
    <source>
        <dbReference type="ARBA" id="ARBA00004571"/>
    </source>
</evidence>
<evidence type="ECO:0000256" key="10">
    <source>
        <dbReference type="ARBA" id="ARBA00023237"/>
    </source>
</evidence>
<proteinExistence type="inferred from homology"/>
<dbReference type="InterPro" id="IPR036942">
    <property type="entry name" value="Beta-barrel_TonB_sf"/>
</dbReference>
<accession>A0ABQ5Z0S5</accession>
<keyword evidence="6" id="KW-0408">Iron</keyword>
<evidence type="ECO:0000256" key="8">
    <source>
        <dbReference type="ARBA" id="ARBA00023077"/>
    </source>
</evidence>
<keyword evidence="10" id="KW-0998">Cell outer membrane</keyword>
<evidence type="ECO:0000313" key="15">
    <source>
        <dbReference type="EMBL" id="GLR46349.1"/>
    </source>
</evidence>
<feature type="domain" description="TonB-dependent receptor plug" evidence="14">
    <location>
        <begin position="131"/>
        <end position="224"/>
    </location>
</feature>
<comment type="caution">
    <text evidence="15">The sequence shown here is derived from an EMBL/GenBank/DDBJ whole genome shotgun (WGS) entry which is preliminary data.</text>
</comment>
<evidence type="ECO:0000256" key="9">
    <source>
        <dbReference type="ARBA" id="ARBA00023136"/>
    </source>
</evidence>
<evidence type="ECO:0000256" key="7">
    <source>
        <dbReference type="ARBA" id="ARBA00023065"/>
    </source>
</evidence>
<dbReference type="RefSeq" id="WP_029940574.1">
    <property type="nucleotide sequence ID" value="NZ_BSOO01000001.1"/>
</dbReference>